<dbReference type="CDD" id="cd07989">
    <property type="entry name" value="LPLAT_AGPAT-like"/>
    <property type="match status" value="1"/>
</dbReference>
<dbReference type="PANTHER" id="PTHR10434">
    <property type="entry name" value="1-ACYL-SN-GLYCEROL-3-PHOSPHATE ACYLTRANSFERASE"/>
    <property type="match status" value="1"/>
</dbReference>
<dbReference type="RefSeq" id="WP_146682427.1">
    <property type="nucleotide sequence ID" value="NZ_CP019646.1"/>
</dbReference>
<evidence type="ECO:0000256" key="2">
    <source>
        <dbReference type="ARBA" id="ARBA00022679"/>
    </source>
</evidence>
<keyword evidence="2 5" id="KW-0808">Transferase</keyword>
<dbReference type="KEGG" id="pbas:SMSP2_00478"/>
<keyword evidence="6" id="KW-1185">Reference proteome</keyword>
<dbReference type="InterPro" id="IPR002123">
    <property type="entry name" value="Plipid/glycerol_acylTrfase"/>
</dbReference>
<gene>
    <name evidence="5" type="primary">plsC</name>
    <name evidence="5" type="ORF">SMSP2_00478</name>
</gene>
<dbReference type="SUPFAM" id="SSF69593">
    <property type="entry name" value="Glycerol-3-phosphate (1)-acyltransferase"/>
    <property type="match status" value="1"/>
</dbReference>
<dbReference type="Proteomes" id="UP000188181">
    <property type="component" value="Chromosome"/>
</dbReference>
<keyword evidence="3 5" id="KW-0012">Acyltransferase</keyword>
<organism evidence="5 6">
    <name type="scientific">Limihaloglobus sulfuriphilus</name>
    <dbReference type="NCBI Taxonomy" id="1851148"/>
    <lineage>
        <taxon>Bacteria</taxon>
        <taxon>Pseudomonadati</taxon>
        <taxon>Planctomycetota</taxon>
        <taxon>Phycisphaerae</taxon>
        <taxon>Sedimentisphaerales</taxon>
        <taxon>Sedimentisphaeraceae</taxon>
        <taxon>Limihaloglobus</taxon>
    </lineage>
</organism>
<dbReference type="EMBL" id="CP019646">
    <property type="protein sequence ID" value="AQQ70137.1"/>
    <property type="molecule type" value="Genomic_DNA"/>
</dbReference>
<dbReference type="AlphaFoldDB" id="A0A1Q2MCV4"/>
<dbReference type="GO" id="GO:0003841">
    <property type="term" value="F:1-acylglycerol-3-phosphate O-acyltransferase activity"/>
    <property type="evidence" value="ECO:0007669"/>
    <property type="project" value="TreeGrafter"/>
</dbReference>
<dbReference type="PANTHER" id="PTHR10434:SF40">
    <property type="entry name" value="1-ACYL-SN-GLYCEROL-3-PHOSPHATE ACYLTRANSFERASE"/>
    <property type="match status" value="1"/>
</dbReference>
<dbReference type="STRING" id="1851148.SMSP2_00478"/>
<dbReference type="GO" id="GO:0006654">
    <property type="term" value="P:phosphatidic acid biosynthetic process"/>
    <property type="evidence" value="ECO:0007669"/>
    <property type="project" value="TreeGrafter"/>
</dbReference>
<evidence type="ECO:0000256" key="1">
    <source>
        <dbReference type="ARBA" id="ARBA00005189"/>
    </source>
</evidence>
<name>A0A1Q2MCV4_9BACT</name>
<dbReference type="SMART" id="SM00563">
    <property type="entry name" value="PlsC"/>
    <property type="match status" value="1"/>
</dbReference>
<dbReference type="EC" id="2.3.1.-" evidence="5"/>
<dbReference type="OrthoDB" id="9803035at2"/>
<dbReference type="Pfam" id="PF01553">
    <property type="entry name" value="Acyltransferase"/>
    <property type="match status" value="1"/>
</dbReference>
<comment type="pathway">
    <text evidence="1">Lipid metabolism.</text>
</comment>
<evidence type="ECO:0000313" key="6">
    <source>
        <dbReference type="Proteomes" id="UP000188181"/>
    </source>
</evidence>
<proteinExistence type="predicted"/>
<evidence type="ECO:0000313" key="5">
    <source>
        <dbReference type="EMBL" id="AQQ70137.1"/>
    </source>
</evidence>
<evidence type="ECO:0000259" key="4">
    <source>
        <dbReference type="SMART" id="SM00563"/>
    </source>
</evidence>
<protein>
    <submittedName>
        <fullName evidence="5">1-acyl-sn-glycerol-3-phosphate acyltransferase</fullName>
        <ecNumber evidence="5">2.3.1.-</ecNumber>
    </submittedName>
</protein>
<sequence length="225" mass="25770">MAKQRDINGIGRFWYCIIRKLMKLLAVMYFRTDFNGSENVPSEGAYLLLCNHQSYMDPVFCAAAVKNRKLCFLARESLFRNRFFGALIRSLNAIPVRRGEADIAAMKRVIARLKDGKIVCMYPEGTRTVTGKISPIKPGFTLLCRRGGAGVVPMVIEGMFDAWPKGQKYPKRGKVHVKIGEPISYEDIKSMKEDEFNFKINLIMRNMQNELRENMGLEKIKYPES</sequence>
<accession>A0A1Q2MCV4</accession>
<evidence type="ECO:0000256" key="3">
    <source>
        <dbReference type="ARBA" id="ARBA00023315"/>
    </source>
</evidence>
<reference evidence="6" key="1">
    <citation type="submission" date="2017-02" db="EMBL/GenBank/DDBJ databases">
        <title>Comparative genomics and description of representatives of a novel lineage of planctomycetes thriving in anoxic sediments.</title>
        <authorList>
            <person name="Spring S."/>
            <person name="Bunk B."/>
            <person name="Sproer C."/>
        </authorList>
    </citation>
    <scope>NUCLEOTIDE SEQUENCE [LARGE SCALE GENOMIC DNA]</scope>
    <source>
        <strain evidence="6">SM-Chi-D1</strain>
    </source>
</reference>
<feature type="domain" description="Phospholipid/glycerol acyltransferase" evidence="4">
    <location>
        <begin position="46"/>
        <end position="159"/>
    </location>
</feature>